<feature type="domain" description="MAGE" evidence="2">
    <location>
        <begin position="54"/>
        <end position="299"/>
    </location>
</feature>
<dbReference type="InterPro" id="IPR037445">
    <property type="entry name" value="MAGE"/>
</dbReference>
<dbReference type="InterPro" id="IPR041899">
    <property type="entry name" value="MAGE_WH2"/>
</dbReference>
<proteinExistence type="predicted"/>
<name>A0A5C6MRJ1_9TELE</name>
<dbReference type="EMBL" id="RHFK02000021">
    <property type="protein sequence ID" value="TWW56070.1"/>
    <property type="molecule type" value="Genomic_DNA"/>
</dbReference>
<organism evidence="3 4">
    <name type="scientific">Takifugu flavidus</name>
    <name type="common">sansaifugu</name>
    <dbReference type="NCBI Taxonomy" id="433684"/>
    <lineage>
        <taxon>Eukaryota</taxon>
        <taxon>Metazoa</taxon>
        <taxon>Chordata</taxon>
        <taxon>Craniata</taxon>
        <taxon>Vertebrata</taxon>
        <taxon>Euteleostomi</taxon>
        <taxon>Actinopterygii</taxon>
        <taxon>Neopterygii</taxon>
        <taxon>Teleostei</taxon>
        <taxon>Neoteleostei</taxon>
        <taxon>Acanthomorphata</taxon>
        <taxon>Eupercaria</taxon>
        <taxon>Tetraodontiformes</taxon>
        <taxon>Tetradontoidea</taxon>
        <taxon>Tetraodontidae</taxon>
        <taxon>Takifugu</taxon>
    </lineage>
</organism>
<dbReference type="GO" id="GO:0005634">
    <property type="term" value="C:nucleus"/>
    <property type="evidence" value="ECO:0007669"/>
    <property type="project" value="TreeGrafter"/>
</dbReference>
<dbReference type="Pfam" id="PF01454">
    <property type="entry name" value="MAGE"/>
    <property type="match status" value="1"/>
</dbReference>
<evidence type="ECO:0000259" key="2">
    <source>
        <dbReference type="PROSITE" id="PS50838"/>
    </source>
</evidence>
<dbReference type="InterPro" id="IPR041898">
    <property type="entry name" value="MAGE_WH1"/>
</dbReference>
<evidence type="ECO:0000313" key="3">
    <source>
        <dbReference type="EMBL" id="TWW56070.1"/>
    </source>
</evidence>
<evidence type="ECO:0000313" key="4">
    <source>
        <dbReference type="Proteomes" id="UP000324091"/>
    </source>
</evidence>
<dbReference type="InterPro" id="IPR002190">
    <property type="entry name" value="MHD_dom"/>
</dbReference>
<dbReference type="Gene3D" id="1.10.10.1200">
    <property type="entry name" value="MAGE homology domain, winged helix WH1 motif"/>
    <property type="match status" value="1"/>
</dbReference>
<sequence length="312" mass="35571">MTQRGRSANPPRSSQAARHSGSGRVQEDDDDSLFTQPSTSQVQRGLEKLTPAQVERKTAEVVQFILVKDQKKFPIRRADLIRVVLKEYKNIYPEVMKRATRTFEQVFGLRLMEIDLKNHLYILQNNLEPVGAASPVTKPCSSKTGLLWVILSVIFMKGGVVRESVIWNILKKLRVQPGEKHSEFGEVKKVVTEEFVRQRASFCQTIDSGLYHTKEQPGKVQSSRHHSRGEPGLVPPNICTRIQLLYLEYVRVPHTEPLEHDFCWGQRAVAEVSKAKILEFMAELHQQDPKSWSQQYREAQASSPRAGTSSQR</sequence>
<dbReference type="AlphaFoldDB" id="A0A5C6MRJ1"/>
<comment type="caution">
    <text evidence="3">The sequence shown here is derived from an EMBL/GenBank/DDBJ whole genome shotgun (WGS) entry which is preliminary data.</text>
</comment>
<dbReference type="Gene3D" id="1.10.10.1210">
    <property type="entry name" value="MAGE homology domain, winged helix WH2 motif"/>
    <property type="match status" value="1"/>
</dbReference>
<dbReference type="PROSITE" id="PS50838">
    <property type="entry name" value="MAGE"/>
    <property type="match status" value="1"/>
</dbReference>
<dbReference type="PANTHER" id="PTHR11736:SF14">
    <property type="entry name" value="NSE3 HOMOLOG, SMC5-SMC6 COMPLEX COMPONENT"/>
    <property type="match status" value="1"/>
</dbReference>
<feature type="region of interest" description="Disordered" evidence="1">
    <location>
        <begin position="1"/>
        <end position="46"/>
    </location>
</feature>
<dbReference type="SMART" id="SM01373">
    <property type="entry name" value="MAGE"/>
    <property type="match status" value="1"/>
</dbReference>
<keyword evidence="4" id="KW-1185">Reference proteome</keyword>
<dbReference type="PANTHER" id="PTHR11736">
    <property type="entry name" value="MELANOMA-ASSOCIATED ANTIGEN MAGE ANTIGEN"/>
    <property type="match status" value="1"/>
</dbReference>
<accession>A0A5C6MRJ1</accession>
<dbReference type="Proteomes" id="UP000324091">
    <property type="component" value="Chromosome 8"/>
</dbReference>
<feature type="compositionally biased region" description="Polar residues" evidence="1">
    <location>
        <begin position="1"/>
        <end position="17"/>
    </location>
</feature>
<feature type="region of interest" description="Disordered" evidence="1">
    <location>
        <begin position="289"/>
        <end position="312"/>
    </location>
</feature>
<gene>
    <name evidence="3" type="ORF">D4764_08G0000570</name>
</gene>
<reference evidence="3 4" key="1">
    <citation type="submission" date="2019-04" db="EMBL/GenBank/DDBJ databases">
        <title>Chromosome genome assembly for Takifugu flavidus.</title>
        <authorList>
            <person name="Xiao S."/>
        </authorList>
    </citation>
    <scope>NUCLEOTIDE SEQUENCE [LARGE SCALE GENOMIC DNA]</scope>
    <source>
        <strain evidence="3">HTHZ2018</strain>
        <tissue evidence="3">Muscle</tissue>
    </source>
</reference>
<evidence type="ECO:0000256" key="1">
    <source>
        <dbReference type="SAM" id="MobiDB-lite"/>
    </source>
</evidence>
<protein>
    <submittedName>
        <fullName evidence="3">Melanoma-associated antigen D2 11B6</fullName>
    </submittedName>
</protein>
<feature type="compositionally biased region" description="Polar residues" evidence="1">
    <location>
        <begin position="33"/>
        <end position="43"/>
    </location>
</feature>